<feature type="compositionally biased region" description="Pro residues" evidence="4">
    <location>
        <begin position="341"/>
        <end position="352"/>
    </location>
</feature>
<dbReference type="Proteomes" id="UP000823749">
    <property type="component" value="Chromosome 13"/>
</dbReference>
<dbReference type="Pfam" id="PF00035">
    <property type="entry name" value="dsrm"/>
    <property type="match status" value="2"/>
</dbReference>
<keyword evidence="2 3" id="KW-0694">RNA-binding</keyword>
<comment type="caution">
    <text evidence="6">The sequence shown here is derived from an EMBL/GenBank/DDBJ whole genome shotgun (WGS) entry which is preliminary data.</text>
</comment>
<dbReference type="EMBL" id="JACTNZ010000013">
    <property type="protein sequence ID" value="KAG5515492.1"/>
    <property type="molecule type" value="Genomic_DNA"/>
</dbReference>
<accession>A0AAV6HR64</accession>
<sequence>MYKNQLQELAQRSCFNLPSYTCTREGPDHAPRFKSTVNFNGETFESPHYFSTLRQAEHAAAEVALNSLSNRGPSHSLAARILDETGVYKNLLQEIAQRVGAPLPQYTTFRSGLGHQPIFTGMVELAGIRFTGETAKNKKQAEKNAAMSAWSSLKQLAQQDATSSSETENNDELEQIKIARALLNYRLKEKMGMPNSSVSPIPFEKKFHIHNPRPSSPLPPPVTSSKILPFICQKTAPRTRPTCTTPNDYPESRLTRPQRFPAAGAAPYVPIRHCRNPYQGVAPPVTVRSMVPVFSAPPLPPASMRPLRVVSPSPVRIAPPVCIRQAVPVFAAPPVRKEEPPPPVVAPLPPLLPDQVNETGNKSGDTQGPEAVKLLEQLKI</sequence>
<feature type="domain" description="DRBM" evidence="5">
    <location>
        <begin position="87"/>
        <end position="155"/>
    </location>
</feature>
<dbReference type="Gene3D" id="3.30.160.20">
    <property type="match status" value="2"/>
</dbReference>
<dbReference type="InterPro" id="IPR044450">
    <property type="entry name" value="AtDRB-like_DSRM_1"/>
</dbReference>
<dbReference type="AlphaFoldDB" id="A0AAV6HR64"/>
<keyword evidence="7" id="KW-1185">Reference proteome</keyword>
<evidence type="ECO:0000259" key="5">
    <source>
        <dbReference type="PROSITE" id="PS50137"/>
    </source>
</evidence>
<keyword evidence="1" id="KW-0677">Repeat</keyword>
<dbReference type="PROSITE" id="PS50137">
    <property type="entry name" value="DS_RBD"/>
    <property type="match status" value="2"/>
</dbReference>
<protein>
    <recommendedName>
        <fullName evidence="5">DRBM domain-containing protein</fullName>
    </recommendedName>
</protein>
<evidence type="ECO:0000256" key="4">
    <source>
        <dbReference type="SAM" id="MobiDB-lite"/>
    </source>
</evidence>
<evidence type="ECO:0000256" key="2">
    <source>
        <dbReference type="ARBA" id="ARBA00022884"/>
    </source>
</evidence>
<dbReference type="PANTHER" id="PTHR46031:SF26">
    <property type="entry name" value="DOUBLE-STRANDED RNA-BINDING PROTEIN 2"/>
    <property type="match status" value="1"/>
</dbReference>
<feature type="compositionally biased region" description="Polar residues" evidence="4">
    <location>
        <begin position="356"/>
        <end position="366"/>
    </location>
</feature>
<dbReference type="InterPro" id="IPR014720">
    <property type="entry name" value="dsRBD_dom"/>
</dbReference>
<evidence type="ECO:0000256" key="1">
    <source>
        <dbReference type="ARBA" id="ARBA00022737"/>
    </source>
</evidence>
<evidence type="ECO:0000313" key="7">
    <source>
        <dbReference type="Proteomes" id="UP000823749"/>
    </source>
</evidence>
<organism evidence="6 7">
    <name type="scientific">Rhododendron griersonianum</name>
    <dbReference type="NCBI Taxonomy" id="479676"/>
    <lineage>
        <taxon>Eukaryota</taxon>
        <taxon>Viridiplantae</taxon>
        <taxon>Streptophyta</taxon>
        <taxon>Embryophyta</taxon>
        <taxon>Tracheophyta</taxon>
        <taxon>Spermatophyta</taxon>
        <taxon>Magnoliopsida</taxon>
        <taxon>eudicotyledons</taxon>
        <taxon>Gunneridae</taxon>
        <taxon>Pentapetalae</taxon>
        <taxon>asterids</taxon>
        <taxon>Ericales</taxon>
        <taxon>Ericaceae</taxon>
        <taxon>Ericoideae</taxon>
        <taxon>Rhodoreae</taxon>
        <taxon>Rhododendron</taxon>
    </lineage>
</organism>
<evidence type="ECO:0000256" key="3">
    <source>
        <dbReference type="PROSITE-ProRule" id="PRU00266"/>
    </source>
</evidence>
<name>A0AAV6HR64_9ERIC</name>
<dbReference type="FunFam" id="3.30.160.20:FF:000036">
    <property type="entry name" value="Double-stranded RNA-binding protein 2"/>
    <property type="match status" value="2"/>
</dbReference>
<dbReference type="SMART" id="SM00358">
    <property type="entry name" value="DSRM"/>
    <property type="match status" value="2"/>
</dbReference>
<dbReference type="CDD" id="cd19908">
    <property type="entry name" value="DSRM_AtDRB-like_rpt2"/>
    <property type="match status" value="1"/>
</dbReference>
<dbReference type="SUPFAM" id="SSF54768">
    <property type="entry name" value="dsRNA-binding domain-like"/>
    <property type="match status" value="2"/>
</dbReference>
<proteinExistence type="predicted"/>
<feature type="domain" description="DRBM" evidence="5">
    <location>
        <begin position="1"/>
        <end position="70"/>
    </location>
</feature>
<dbReference type="PANTHER" id="PTHR46031">
    <property type="match status" value="1"/>
</dbReference>
<evidence type="ECO:0000313" key="6">
    <source>
        <dbReference type="EMBL" id="KAG5515492.1"/>
    </source>
</evidence>
<feature type="region of interest" description="Disordered" evidence="4">
    <location>
        <begin position="334"/>
        <end position="370"/>
    </location>
</feature>
<dbReference type="CDD" id="cd19907">
    <property type="entry name" value="DSRM_AtDRB-like_rpt1"/>
    <property type="match status" value="1"/>
</dbReference>
<reference evidence="6 7" key="1">
    <citation type="submission" date="2020-08" db="EMBL/GenBank/DDBJ databases">
        <title>Plant Genome Project.</title>
        <authorList>
            <person name="Zhang R.-G."/>
        </authorList>
    </citation>
    <scope>NUCLEOTIDE SEQUENCE [LARGE SCALE GENOMIC DNA]</scope>
    <source>
        <strain evidence="6">WSP0</strain>
        <tissue evidence="6">Leaf</tissue>
    </source>
</reference>
<dbReference type="GO" id="GO:0003725">
    <property type="term" value="F:double-stranded RNA binding"/>
    <property type="evidence" value="ECO:0007669"/>
    <property type="project" value="InterPro"/>
</dbReference>
<gene>
    <name evidence="6" type="ORF">RHGRI_036516</name>
</gene>
<dbReference type="InterPro" id="IPR044451">
    <property type="entry name" value="AtDRB-like_DSRM_2"/>
</dbReference>